<comment type="subcellular location">
    <subcellularLocation>
        <location evidence="1">Secreted</location>
    </subcellularLocation>
</comment>
<keyword evidence="8" id="KW-1185">Reference proteome</keyword>
<evidence type="ECO:0000256" key="6">
    <source>
        <dbReference type="SAM" id="Phobius"/>
    </source>
</evidence>
<dbReference type="VEuPathDB" id="FungiDB:DD237_007147"/>
<dbReference type="InterPro" id="IPR036470">
    <property type="entry name" value="Elicitin_sf"/>
</dbReference>
<dbReference type="Pfam" id="PF00964">
    <property type="entry name" value="Elicitin"/>
    <property type="match status" value="1"/>
</dbReference>
<evidence type="ECO:0000256" key="3">
    <source>
        <dbReference type="ARBA" id="ARBA00022525"/>
    </source>
</evidence>
<accession>A0A3M6VLM6</accession>
<keyword evidence="6" id="KW-1133">Transmembrane helix</keyword>
<keyword evidence="4" id="KW-0928">Hypersensitive response elicitation</keyword>
<keyword evidence="5" id="KW-1015">Disulfide bond</keyword>
<dbReference type="GO" id="GO:0052040">
    <property type="term" value="P:symbiont-mediated perturbation of host programmed cell death"/>
    <property type="evidence" value="ECO:0007669"/>
    <property type="project" value="UniProtKB-KW"/>
</dbReference>
<keyword evidence="6" id="KW-0812">Transmembrane</keyword>
<dbReference type="Gene3D" id="1.10.239.10">
    <property type="entry name" value="Elicitin domain"/>
    <property type="match status" value="1"/>
</dbReference>
<keyword evidence="3" id="KW-0964">Secreted</keyword>
<comment type="caution">
    <text evidence="7">The sequence shown here is derived from an EMBL/GenBank/DDBJ whole genome shotgun (WGS) entry which is preliminary data.</text>
</comment>
<feature type="transmembrane region" description="Helical" evidence="6">
    <location>
        <begin position="27"/>
        <end position="45"/>
    </location>
</feature>
<dbReference type="SUPFAM" id="SSF48647">
    <property type="entry name" value="Fungal elicitin"/>
    <property type="match status" value="1"/>
</dbReference>
<dbReference type="InterPro" id="IPR002200">
    <property type="entry name" value="Elicitin"/>
</dbReference>
<dbReference type="AlphaFoldDB" id="A0A3M6VLM6"/>
<comment type="similarity">
    <text evidence="2">Belongs to the elicitin family.</text>
</comment>
<keyword evidence="6" id="KW-0472">Membrane</keyword>
<evidence type="ECO:0000313" key="8">
    <source>
        <dbReference type="Proteomes" id="UP000282087"/>
    </source>
</evidence>
<sequence>MDRLLRSETCFLPIVATYQLSLFRMRLSALMLVFIVMIIGTFSSSTNVDWNRKVSSITKDRLSLDKKANGITRALQELATINKPEVDSESFALVDSYDCNNDMVAIVRKFFKANDATFNKCISDSGYQIYPYTGTLPDSKTIVGLVNSNACMGIVTAVVLLNMPPCILEKLAMRAACETILHYSMAMRNGAGPPTAEQFKEVMTWRRDVDLARAANKPFDGRSETFAVFTRNLRKAIVSSKVAVMKNYTVVLDEDDADFMDGKQLSFVSTNSSKDYFVGRVVASEQASDDLPTVASTELIFRTQTSDSVTVATASMTFAMTLALAAAFI</sequence>
<proteinExistence type="inferred from homology"/>
<name>A0A3M6VLM6_9STRA</name>
<evidence type="ECO:0000256" key="2">
    <source>
        <dbReference type="ARBA" id="ARBA00009544"/>
    </source>
</evidence>
<gene>
    <name evidence="7" type="ORF">DD238_003220</name>
</gene>
<evidence type="ECO:0000256" key="5">
    <source>
        <dbReference type="ARBA" id="ARBA00023157"/>
    </source>
</evidence>
<feature type="transmembrane region" description="Helical" evidence="6">
    <location>
        <begin position="142"/>
        <end position="163"/>
    </location>
</feature>
<protein>
    <submittedName>
        <fullName evidence="7">Uncharacterized protein</fullName>
    </submittedName>
</protein>
<evidence type="ECO:0000256" key="1">
    <source>
        <dbReference type="ARBA" id="ARBA00004613"/>
    </source>
</evidence>
<dbReference type="EMBL" id="QLLG01000170">
    <property type="protein sequence ID" value="RMX67297.1"/>
    <property type="molecule type" value="Genomic_DNA"/>
</dbReference>
<dbReference type="Proteomes" id="UP000282087">
    <property type="component" value="Unassembled WGS sequence"/>
</dbReference>
<feature type="transmembrane region" description="Helical" evidence="6">
    <location>
        <begin position="309"/>
        <end position="328"/>
    </location>
</feature>
<reference evidence="7 8" key="1">
    <citation type="submission" date="2018-06" db="EMBL/GenBank/DDBJ databases">
        <title>Comparative genomics of downy mildews reveals potential adaptations to biotrophy.</title>
        <authorList>
            <person name="Fletcher K."/>
            <person name="Klosterman S.J."/>
            <person name="Derevnina L."/>
            <person name="Martin F."/>
            <person name="Koike S."/>
            <person name="Reyes Chin-Wo S."/>
            <person name="Mou B."/>
            <person name="Michelmore R."/>
        </authorList>
    </citation>
    <scope>NUCLEOTIDE SEQUENCE [LARGE SCALE GENOMIC DNA]</scope>
    <source>
        <strain evidence="7 8">R14</strain>
    </source>
</reference>
<organism evidence="7 8">
    <name type="scientific">Peronospora effusa</name>
    <dbReference type="NCBI Taxonomy" id="542832"/>
    <lineage>
        <taxon>Eukaryota</taxon>
        <taxon>Sar</taxon>
        <taxon>Stramenopiles</taxon>
        <taxon>Oomycota</taxon>
        <taxon>Peronosporomycetes</taxon>
        <taxon>Peronosporales</taxon>
        <taxon>Peronosporaceae</taxon>
        <taxon>Peronospora</taxon>
    </lineage>
</organism>
<dbReference type="GO" id="GO:0005576">
    <property type="term" value="C:extracellular region"/>
    <property type="evidence" value="ECO:0007669"/>
    <property type="project" value="UniProtKB-SubCell"/>
</dbReference>
<evidence type="ECO:0000256" key="4">
    <source>
        <dbReference type="ARBA" id="ARBA00022978"/>
    </source>
</evidence>
<dbReference type="OrthoDB" id="99515at2759"/>
<evidence type="ECO:0000313" key="7">
    <source>
        <dbReference type="EMBL" id="RMX67297.1"/>
    </source>
</evidence>